<evidence type="ECO:0000256" key="2">
    <source>
        <dbReference type="PROSITE-ProRule" id="PRU00266"/>
    </source>
</evidence>
<evidence type="ECO:0000256" key="1">
    <source>
        <dbReference type="ARBA" id="ARBA00022884"/>
    </source>
</evidence>
<dbReference type="SUPFAM" id="SSF54768">
    <property type="entry name" value="dsRNA-binding domain-like"/>
    <property type="match status" value="2"/>
</dbReference>
<dbReference type="FunFam" id="3.30.160.20:FF:000009">
    <property type="entry name" value="Adenosine deaminase RNA-specific B2 (inactive)"/>
    <property type="match status" value="1"/>
</dbReference>
<evidence type="ECO:0000259" key="4">
    <source>
        <dbReference type="PROSITE" id="PS50137"/>
    </source>
</evidence>
<dbReference type="Pfam" id="PF00035">
    <property type="entry name" value="dsrm"/>
    <property type="match status" value="2"/>
</dbReference>
<feature type="region of interest" description="Disordered" evidence="3">
    <location>
        <begin position="1"/>
        <end position="52"/>
    </location>
</feature>
<dbReference type="Proteomes" id="UP001209878">
    <property type="component" value="Unassembled WGS sequence"/>
</dbReference>
<dbReference type="AlphaFoldDB" id="A0AAD9KT64"/>
<feature type="domain" description="DRBM" evidence="4">
    <location>
        <begin position="52"/>
        <end position="118"/>
    </location>
</feature>
<proteinExistence type="predicted"/>
<dbReference type="CDD" id="cd19865">
    <property type="entry name" value="DSRM_STRBP_RED-like_rpt1"/>
    <property type="match status" value="1"/>
</dbReference>
<evidence type="ECO:0000256" key="3">
    <source>
        <dbReference type="SAM" id="MobiDB-lite"/>
    </source>
</evidence>
<evidence type="ECO:0000313" key="6">
    <source>
        <dbReference type="Proteomes" id="UP001209878"/>
    </source>
</evidence>
<protein>
    <recommendedName>
        <fullName evidence="4">DRBM domain-containing protein</fullName>
    </recommendedName>
</protein>
<gene>
    <name evidence="5" type="ORF">NP493_672g00002</name>
</gene>
<dbReference type="GO" id="GO:0005730">
    <property type="term" value="C:nucleolus"/>
    <property type="evidence" value="ECO:0007669"/>
    <property type="project" value="TreeGrafter"/>
</dbReference>
<name>A0AAD9KT64_RIDPI</name>
<dbReference type="GO" id="GO:0006382">
    <property type="term" value="P:adenosine to inosine editing"/>
    <property type="evidence" value="ECO:0007669"/>
    <property type="project" value="TreeGrafter"/>
</dbReference>
<dbReference type="GO" id="GO:0006396">
    <property type="term" value="P:RNA processing"/>
    <property type="evidence" value="ECO:0007669"/>
    <property type="project" value="TreeGrafter"/>
</dbReference>
<keyword evidence="1 2" id="KW-0694">RNA-binding</keyword>
<feature type="compositionally biased region" description="Basic and acidic residues" evidence="3">
    <location>
        <begin position="1"/>
        <end position="22"/>
    </location>
</feature>
<dbReference type="EMBL" id="JAODUO010000671">
    <property type="protein sequence ID" value="KAK2176293.1"/>
    <property type="molecule type" value="Genomic_DNA"/>
</dbReference>
<comment type="caution">
    <text evidence="5">The sequence shown here is derived from an EMBL/GenBank/DDBJ whole genome shotgun (WGS) entry which is preliminary data.</text>
</comment>
<dbReference type="InterPro" id="IPR014720">
    <property type="entry name" value="dsRBD_dom"/>
</dbReference>
<organism evidence="5 6">
    <name type="scientific">Ridgeia piscesae</name>
    <name type="common">Tubeworm</name>
    <dbReference type="NCBI Taxonomy" id="27915"/>
    <lineage>
        <taxon>Eukaryota</taxon>
        <taxon>Metazoa</taxon>
        <taxon>Spiralia</taxon>
        <taxon>Lophotrochozoa</taxon>
        <taxon>Annelida</taxon>
        <taxon>Polychaeta</taxon>
        <taxon>Sedentaria</taxon>
        <taxon>Canalipalpata</taxon>
        <taxon>Sabellida</taxon>
        <taxon>Siboglinidae</taxon>
        <taxon>Ridgeia</taxon>
    </lineage>
</organism>
<dbReference type="FunFam" id="3.30.160.20:FF:000007">
    <property type="entry name" value="Double-stranded RNA-binding protein Staufen homolog 1"/>
    <property type="match status" value="1"/>
</dbReference>
<dbReference type="GO" id="GO:0003725">
    <property type="term" value="F:double-stranded RNA binding"/>
    <property type="evidence" value="ECO:0007669"/>
    <property type="project" value="TreeGrafter"/>
</dbReference>
<sequence length="295" mass="31948">MEDSGDGVKMEGDADRGMKRPFSEGAPGTEQQQQQQQQRRLKKKRKLSGMQVPKNALMQLNELKPGLQFTFVSQNGPVHAPTFTMSVEVNSNVFEGTGNTKKKAKLDAAERALASFLQVPNAPAAQQALGRSAMLSGDFTQDTAELEPSTKLFNNFTAPPGVMTTPTNGNGTAATKPPTPGPAGKNPVMILNETRPGTKYELEEESGDSINKVFVMSVTVDGQTFKGSGRSKKLAKARAAQAAMETLFNLQFSTSPARSCYYCVPPHMAPPSPSRLPWYPLPWRVRPGSSQFSPK</sequence>
<dbReference type="GO" id="GO:0005737">
    <property type="term" value="C:cytoplasm"/>
    <property type="evidence" value="ECO:0007669"/>
    <property type="project" value="TreeGrafter"/>
</dbReference>
<reference evidence="5" key="1">
    <citation type="journal article" date="2023" name="Mol. Biol. Evol.">
        <title>Third-Generation Sequencing Reveals the Adaptive Role of the Epigenome in Three Deep-Sea Polychaetes.</title>
        <authorList>
            <person name="Perez M."/>
            <person name="Aroh O."/>
            <person name="Sun Y."/>
            <person name="Lan Y."/>
            <person name="Juniper S.K."/>
            <person name="Young C.R."/>
            <person name="Angers B."/>
            <person name="Qian P.Y."/>
        </authorList>
    </citation>
    <scope>NUCLEOTIDE SEQUENCE</scope>
    <source>
        <strain evidence="5">R07B-5</strain>
    </source>
</reference>
<dbReference type="GO" id="GO:0008251">
    <property type="term" value="F:tRNA-specific adenosine deaminase activity"/>
    <property type="evidence" value="ECO:0007669"/>
    <property type="project" value="TreeGrafter"/>
</dbReference>
<dbReference type="GO" id="GO:0003726">
    <property type="term" value="F:double-stranded RNA adenosine deaminase activity"/>
    <property type="evidence" value="ECO:0007669"/>
    <property type="project" value="TreeGrafter"/>
</dbReference>
<dbReference type="Gene3D" id="3.30.160.20">
    <property type="match status" value="2"/>
</dbReference>
<evidence type="ECO:0000313" key="5">
    <source>
        <dbReference type="EMBL" id="KAK2176293.1"/>
    </source>
</evidence>
<accession>A0AAD9KT64</accession>
<dbReference type="PANTHER" id="PTHR10910:SF62">
    <property type="entry name" value="AT07585P-RELATED"/>
    <property type="match status" value="1"/>
</dbReference>
<feature type="domain" description="DRBM" evidence="4">
    <location>
        <begin position="200"/>
        <end position="249"/>
    </location>
</feature>
<dbReference type="SMART" id="SM00358">
    <property type="entry name" value="DSRM"/>
    <property type="match status" value="2"/>
</dbReference>
<dbReference type="PANTHER" id="PTHR10910">
    <property type="entry name" value="EUKARYOTE SPECIFIC DSRNA BINDING PROTEIN"/>
    <property type="match status" value="1"/>
</dbReference>
<dbReference type="PROSITE" id="PS50137">
    <property type="entry name" value="DS_RBD"/>
    <property type="match status" value="2"/>
</dbReference>
<keyword evidence="6" id="KW-1185">Reference proteome</keyword>